<proteinExistence type="predicted"/>
<dbReference type="InterPro" id="IPR038474">
    <property type="entry name" value="Polyketide_synth_cyclase_sf"/>
</dbReference>
<organism evidence="1 2">
    <name type="scientific">Nocardiopsis alba</name>
    <dbReference type="NCBI Taxonomy" id="53437"/>
    <lineage>
        <taxon>Bacteria</taxon>
        <taxon>Bacillati</taxon>
        <taxon>Actinomycetota</taxon>
        <taxon>Actinomycetes</taxon>
        <taxon>Streptosporangiales</taxon>
        <taxon>Nocardiopsidaceae</taxon>
        <taxon>Nocardiopsis</taxon>
    </lineage>
</organism>
<reference evidence="1 2" key="1">
    <citation type="journal article" date="2019" name="Nat. Commun.">
        <title>The antimicrobial potential of Streptomyces from insect microbiomes.</title>
        <authorList>
            <person name="Chevrette M.G."/>
            <person name="Carlson C.M."/>
            <person name="Ortega H.E."/>
            <person name="Thomas C."/>
            <person name="Ananiev G.E."/>
            <person name="Barns K.J."/>
            <person name="Book A.J."/>
            <person name="Cagnazzo J."/>
            <person name="Carlos C."/>
            <person name="Flanigan W."/>
            <person name="Grubbs K.J."/>
            <person name="Horn H.A."/>
            <person name="Hoffmann F.M."/>
            <person name="Klassen J.L."/>
            <person name="Knack J.J."/>
            <person name="Lewin G.R."/>
            <person name="McDonald B.R."/>
            <person name="Muller L."/>
            <person name="Melo W.G.P."/>
            <person name="Pinto-Tomas A.A."/>
            <person name="Schmitz A."/>
            <person name="Wendt-Pienkowski E."/>
            <person name="Wildman S."/>
            <person name="Zhao M."/>
            <person name="Zhang F."/>
            <person name="Bugni T.S."/>
            <person name="Andes D.R."/>
            <person name="Pupo M.T."/>
            <person name="Currie C.R."/>
        </authorList>
    </citation>
    <scope>NUCLEOTIDE SEQUENCE [LARGE SCALE GENOMIC DNA]</scope>
    <source>
        <strain evidence="1 2">SID5840</strain>
    </source>
</reference>
<dbReference type="GO" id="GO:0030639">
    <property type="term" value="P:polyketide biosynthetic process"/>
    <property type="evidence" value="ECO:0007669"/>
    <property type="project" value="InterPro"/>
</dbReference>
<dbReference type="Pfam" id="PF04673">
    <property type="entry name" value="Cyclase_polyket"/>
    <property type="match status" value="1"/>
</dbReference>
<gene>
    <name evidence="1" type="ORF">GTW20_05175</name>
</gene>
<dbReference type="InterPro" id="IPR011008">
    <property type="entry name" value="Dimeric_a/b-barrel"/>
</dbReference>
<protein>
    <submittedName>
        <fullName evidence="1">TcmI family type II polyketide cyclase</fullName>
    </submittedName>
</protein>
<dbReference type="Proteomes" id="UP000467124">
    <property type="component" value="Unassembled WGS sequence"/>
</dbReference>
<dbReference type="Gene3D" id="3.30.70.1090">
    <property type="entry name" value="Dimeric alpha+beta barrel"/>
    <property type="match status" value="1"/>
</dbReference>
<sequence>MSTSSEPDTGPYRTLIVARLKPGSEEDIARAFAESDAGELPGLVGVRSRSLFRFGDVYLHLIEGDRPLGPAVAAVGSHPEFTGLSEHLKAYVSAYFPETWRGPQDAMATEFYRWERPETEG</sequence>
<dbReference type="RefSeq" id="WP_161110399.1">
    <property type="nucleotide sequence ID" value="NZ_JBHYKC010000005.1"/>
</dbReference>
<dbReference type="InterPro" id="IPR006765">
    <property type="entry name" value="Polyketide_synth_cyclase"/>
</dbReference>
<dbReference type="AlphaFoldDB" id="A0A7K2IP73"/>
<dbReference type="EMBL" id="WWHY01000001">
    <property type="protein sequence ID" value="MYR31676.1"/>
    <property type="molecule type" value="Genomic_DNA"/>
</dbReference>
<dbReference type="SUPFAM" id="SSF54909">
    <property type="entry name" value="Dimeric alpha+beta barrel"/>
    <property type="match status" value="1"/>
</dbReference>
<name>A0A7K2IP73_9ACTN</name>
<evidence type="ECO:0000313" key="1">
    <source>
        <dbReference type="EMBL" id="MYR31676.1"/>
    </source>
</evidence>
<accession>A0A7K2IP73</accession>
<comment type="caution">
    <text evidence="1">The sequence shown here is derived from an EMBL/GenBank/DDBJ whole genome shotgun (WGS) entry which is preliminary data.</text>
</comment>
<evidence type="ECO:0000313" key="2">
    <source>
        <dbReference type="Proteomes" id="UP000467124"/>
    </source>
</evidence>